<dbReference type="EMBL" id="JAKJPO010000003">
    <property type="protein sequence ID" value="MCF7221613.1"/>
    <property type="molecule type" value="Genomic_DNA"/>
</dbReference>
<reference evidence="1" key="1">
    <citation type="submission" date="2022-01" db="EMBL/GenBank/DDBJ databases">
        <title>Lysobacter chinensis sp. nov., a bacterium isolated from cow dung compost.</title>
        <authorList>
            <person name="Liu Y."/>
        </authorList>
    </citation>
    <scope>NUCLEOTIDE SEQUENCE</scope>
    <source>
        <strain evidence="1">TLK-CK17</strain>
    </source>
</reference>
<protein>
    <recommendedName>
        <fullName evidence="3">WYL domain-containing protein</fullName>
    </recommendedName>
</protein>
<gene>
    <name evidence="1" type="ORF">L3V18_07400</name>
</gene>
<dbReference type="Proteomes" id="UP001430796">
    <property type="component" value="Unassembled WGS sequence"/>
</dbReference>
<accession>A0ABS9HTI8</accession>
<organism evidence="1 2">
    <name type="scientific">Marilutibacter chinensis</name>
    <dbReference type="NCBI Taxonomy" id="2912247"/>
    <lineage>
        <taxon>Bacteria</taxon>
        <taxon>Pseudomonadati</taxon>
        <taxon>Pseudomonadota</taxon>
        <taxon>Gammaproteobacteria</taxon>
        <taxon>Lysobacterales</taxon>
        <taxon>Lysobacteraceae</taxon>
        <taxon>Marilutibacter</taxon>
    </lineage>
</organism>
<evidence type="ECO:0000313" key="2">
    <source>
        <dbReference type="Proteomes" id="UP001430796"/>
    </source>
</evidence>
<sequence>MRLDEFEIGLEFMTCTGQRWRCTDIGRRTILAIELLPDLDEAWFSGPPYALPEMCFDEIEVGQAHRSLEDATRSALEARRQSAHPGYPHGAIETMMADRRSRRSRPYPRSGLLRIDRVDSDGEILHPFAADAAEDSWQIRVYLPFCQQFGAVPEAEFIQLRPATEADLRRRAARAKTNV</sequence>
<comment type="caution">
    <text evidence="1">The sequence shown here is derived from an EMBL/GenBank/DDBJ whole genome shotgun (WGS) entry which is preliminary data.</text>
</comment>
<keyword evidence="2" id="KW-1185">Reference proteome</keyword>
<name>A0ABS9HTI8_9GAMM</name>
<proteinExistence type="predicted"/>
<dbReference type="RefSeq" id="WP_237054032.1">
    <property type="nucleotide sequence ID" value="NZ_JAKJPO010000003.1"/>
</dbReference>
<reference evidence="1" key="2">
    <citation type="submission" date="2022-01" db="EMBL/GenBank/DDBJ databases">
        <authorList>
            <person name="Zhou L.Y."/>
        </authorList>
    </citation>
    <scope>NUCLEOTIDE SEQUENCE</scope>
    <source>
        <strain evidence="1">TLK-CK17</strain>
    </source>
</reference>
<evidence type="ECO:0008006" key="3">
    <source>
        <dbReference type="Google" id="ProtNLM"/>
    </source>
</evidence>
<evidence type="ECO:0000313" key="1">
    <source>
        <dbReference type="EMBL" id="MCF7221613.1"/>
    </source>
</evidence>